<dbReference type="AlphaFoldDB" id="A0A9W8BCH6"/>
<accession>A0A9W8BCH6</accession>
<gene>
    <name evidence="6" type="primary">THOC5</name>
    <name evidence="6" type="ORF">H4R26_005662</name>
</gene>
<reference evidence="6" key="1">
    <citation type="submission" date="2022-07" db="EMBL/GenBank/DDBJ databases">
        <title>Phylogenomic reconstructions and comparative analyses of Kickxellomycotina fungi.</title>
        <authorList>
            <person name="Reynolds N.K."/>
            <person name="Stajich J.E."/>
            <person name="Barry K."/>
            <person name="Grigoriev I.V."/>
            <person name="Crous P."/>
            <person name="Smith M.E."/>
        </authorList>
    </citation>
    <scope>NUCLEOTIDE SEQUENCE</scope>
    <source>
        <strain evidence="6">IMI 214461</strain>
    </source>
</reference>
<evidence type="ECO:0000256" key="3">
    <source>
        <dbReference type="ARBA" id="ARBA00023242"/>
    </source>
</evidence>
<dbReference type="InterPro" id="IPR019163">
    <property type="entry name" value="THO_Thoc5"/>
</dbReference>
<feature type="compositionally biased region" description="Basic and acidic residues" evidence="5">
    <location>
        <begin position="233"/>
        <end position="248"/>
    </location>
</feature>
<dbReference type="Proteomes" id="UP001150907">
    <property type="component" value="Unassembled WGS sequence"/>
</dbReference>
<evidence type="ECO:0000313" key="6">
    <source>
        <dbReference type="EMBL" id="KAJ1997887.1"/>
    </source>
</evidence>
<name>A0A9W8BCH6_9FUNG</name>
<dbReference type="GO" id="GO:0000445">
    <property type="term" value="C:THO complex part of transcription export complex"/>
    <property type="evidence" value="ECO:0007669"/>
    <property type="project" value="TreeGrafter"/>
</dbReference>
<sequence length="257" mass="28988">MDSDPSEASANTQIGAISSEIEARCDIVERIAVAIASDAEKQQLPAGFDSQQDVLHAVTSTFVSLRMLNRQLHENRAALNASVAELKQKTDSLALELENKQSEVQYIQKEIDTTRRQETIYQTIDLISEQEFLEAAPEEFKADIDTPHKLMLNRLRYEVKQRDMQIEVNAEARARRDELRQAKRKRIEKLEKMDGHLQSYIKTIAVLGRSLGITGESAKEVEEGSNDASEDVDMSKESKRVREIRGETGSRMGSPRA</sequence>
<organism evidence="6 7">
    <name type="scientific">Coemansia thaxteri</name>
    <dbReference type="NCBI Taxonomy" id="2663907"/>
    <lineage>
        <taxon>Eukaryota</taxon>
        <taxon>Fungi</taxon>
        <taxon>Fungi incertae sedis</taxon>
        <taxon>Zoopagomycota</taxon>
        <taxon>Kickxellomycotina</taxon>
        <taxon>Kickxellomycetes</taxon>
        <taxon>Kickxellales</taxon>
        <taxon>Kickxellaceae</taxon>
        <taxon>Coemansia</taxon>
    </lineage>
</organism>
<evidence type="ECO:0000256" key="4">
    <source>
        <dbReference type="SAM" id="Coils"/>
    </source>
</evidence>
<proteinExistence type="inferred from homology"/>
<dbReference type="GO" id="GO:0003729">
    <property type="term" value="F:mRNA binding"/>
    <property type="evidence" value="ECO:0007669"/>
    <property type="project" value="TreeGrafter"/>
</dbReference>
<evidence type="ECO:0000256" key="5">
    <source>
        <dbReference type="SAM" id="MobiDB-lite"/>
    </source>
</evidence>
<evidence type="ECO:0000256" key="1">
    <source>
        <dbReference type="ARBA" id="ARBA00004123"/>
    </source>
</evidence>
<dbReference type="GO" id="GO:0006406">
    <property type="term" value="P:mRNA export from nucleus"/>
    <property type="evidence" value="ECO:0007669"/>
    <property type="project" value="TreeGrafter"/>
</dbReference>
<comment type="similarity">
    <text evidence="2">Belongs to the THOC5 family.</text>
</comment>
<dbReference type="PANTHER" id="PTHR13375">
    <property type="entry name" value="FMS INTERACTING PROTEIN"/>
    <property type="match status" value="1"/>
</dbReference>
<feature type="region of interest" description="Disordered" evidence="5">
    <location>
        <begin position="215"/>
        <end position="257"/>
    </location>
</feature>
<dbReference type="PANTHER" id="PTHR13375:SF3">
    <property type="entry name" value="THO COMPLEX SUBUNIT 5 HOMOLOG"/>
    <property type="match status" value="1"/>
</dbReference>
<feature type="compositionally biased region" description="Acidic residues" evidence="5">
    <location>
        <begin position="223"/>
        <end position="232"/>
    </location>
</feature>
<dbReference type="OrthoDB" id="20582at2759"/>
<keyword evidence="4" id="KW-0175">Coiled coil</keyword>
<comment type="caution">
    <text evidence="6">The sequence shown here is derived from an EMBL/GenBank/DDBJ whole genome shotgun (WGS) entry which is preliminary data.</text>
</comment>
<protein>
    <submittedName>
        <fullName evidence="6">THO complex subunit 5</fullName>
    </submittedName>
</protein>
<comment type="subcellular location">
    <subcellularLocation>
        <location evidence="1">Nucleus</location>
    </subcellularLocation>
</comment>
<keyword evidence="3" id="KW-0539">Nucleus</keyword>
<dbReference type="Pfam" id="PF09766">
    <property type="entry name" value="FmiP_Thoc5"/>
    <property type="match status" value="1"/>
</dbReference>
<evidence type="ECO:0000256" key="2">
    <source>
        <dbReference type="ARBA" id="ARBA00008044"/>
    </source>
</evidence>
<dbReference type="EMBL" id="JANBQF010001159">
    <property type="protein sequence ID" value="KAJ1997887.1"/>
    <property type="molecule type" value="Genomic_DNA"/>
</dbReference>
<keyword evidence="7" id="KW-1185">Reference proteome</keyword>
<feature type="coiled-coil region" evidence="4">
    <location>
        <begin position="69"/>
        <end position="117"/>
    </location>
</feature>
<evidence type="ECO:0000313" key="7">
    <source>
        <dbReference type="Proteomes" id="UP001150907"/>
    </source>
</evidence>